<dbReference type="AlphaFoldDB" id="A0AA39ZN19"/>
<dbReference type="PANTHER" id="PTHR10953:SF162">
    <property type="entry name" value="SUMO-ACTIVATING ENZYME SUBUNIT 1"/>
    <property type="match status" value="1"/>
</dbReference>
<comment type="subcellular location">
    <subcellularLocation>
        <location evidence="1">Nucleus</location>
    </subcellularLocation>
</comment>
<feature type="region of interest" description="Disordered" evidence="7">
    <location>
        <begin position="27"/>
        <end position="46"/>
    </location>
</feature>
<evidence type="ECO:0000256" key="2">
    <source>
        <dbReference type="ARBA" id="ARBA00004718"/>
    </source>
</evidence>
<accession>A0AA39ZN19</accession>
<feature type="domain" description="THIF-type NAD/FAD binding fold" evidence="8">
    <location>
        <begin position="54"/>
        <end position="383"/>
    </location>
</feature>
<dbReference type="PRINTS" id="PR01849">
    <property type="entry name" value="UBIQUITINACT"/>
</dbReference>
<gene>
    <name evidence="9" type="ORF">QBC41DRAFT_239599</name>
</gene>
<keyword evidence="5" id="KW-0539">Nucleus</keyword>
<dbReference type="InterPro" id="IPR000011">
    <property type="entry name" value="UBQ/SUMO-activ_enz_E1-like"/>
</dbReference>
<dbReference type="InterPro" id="IPR035985">
    <property type="entry name" value="Ubiquitin-activating_enz"/>
</dbReference>
<dbReference type="InterPro" id="IPR045886">
    <property type="entry name" value="ThiF/MoeB/HesA"/>
</dbReference>
<dbReference type="Proteomes" id="UP001174997">
    <property type="component" value="Unassembled WGS sequence"/>
</dbReference>
<dbReference type="GO" id="GO:0016925">
    <property type="term" value="P:protein sumoylation"/>
    <property type="evidence" value="ECO:0007669"/>
    <property type="project" value="TreeGrafter"/>
</dbReference>
<dbReference type="InterPro" id="IPR000594">
    <property type="entry name" value="ThiF_NAD_FAD-bd"/>
</dbReference>
<dbReference type="CDD" id="cd01492">
    <property type="entry name" value="Aos1_SUMO"/>
    <property type="match status" value="1"/>
</dbReference>
<keyword evidence="10" id="KW-1185">Reference proteome</keyword>
<dbReference type="GO" id="GO:0019948">
    <property type="term" value="F:SUMO activating enzyme activity"/>
    <property type="evidence" value="ECO:0007669"/>
    <property type="project" value="TreeGrafter"/>
</dbReference>
<evidence type="ECO:0000256" key="3">
    <source>
        <dbReference type="ARBA" id="ARBA00005673"/>
    </source>
</evidence>
<reference evidence="9" key="1">
    <citation type="submission" date="2023-06" db="EMBL/GenBank/DDBJ databases">
        <title>Genome-scale phylogeny and comparative genomics of the fungal order Sordariales.</title>
        <authorList>
            <consortium name="Lawrence Berkeley National Laboratory"/>
            <person name="Hensen N."/>
            <person name="Bonometti L."/>
            <person name="Westerberg I."/>
            <person name="Brannstrom I.O."/>
            <person name="Guillou S."/>
            <person name="Cros-Aarteil S."/>
            <person name="Calhoun S."/>
            <person name="Haridas S."/>
            <person name="Kuo A."/>
            <person name="Mondo S."/>
            <person name="Pangilinan J."/>
            <person name="Riley R."/>
            <person name="Labutti K."/>
            <person name="Andreopoulos B."/>
            <person name="Lipzen A."/>
            <person name="Chen C."/>
            <person name="Yanf M."/>
            <person name="Daum C."/>
            <person name="Ng V."/>
            <person name="Clum A."/>
            <person name="Steindorff A."/>
            <person name="Ohm R."/>
            <person name="Martin F."/>
            <person name="Silar P."/>
            <person name="Natvig D."/>
            <person name="Lalanne C."/>
            <person name="Gautier V."/>
            <person name="Ament-Velasquez S.L."/>
            <person name="Kruys A."/>
            <person name="Hutchinson M.I."/>
            <person name="Powell A.J."/>
            <person name="Barry K."/>
            <person name="Miller A.N."/>
            <person name="Grigoriev I.V."/>
            <person name="Debuchy R."/>
            <person name="Gladieux P."/>
            <person name="Thoren M.H."/>
            <person name="Johannesson H."/>
        </authorList>
    </citation>
    <scope>NUCLEOTIDE SEQUENCE</scope>
    <source>
        <strain evidence="9">CBS 307.81</strain>
    </source>
</reference>
<dbReference type="SUPFAM" id="SSF69572">
    <property type="entry name" value="Activating enzymes of the ubiquitin-like proteins"/>
    <property type="match status" value="1"/>
</dbReference>
<evidence type="ECO:0000313" key="9">
    <source>
        <dbReference type="EMBL" id="KAK0674195.1"/>
    </source>
</evidence>
<name>A0AA39ZN19_9PEZI</name>
<protein>
    <recommendedName>
        <fullName evidence="6">Ubiquitin-like 1-activating enzyme E1A</fullName>
    </recommendedName>
</protein>
<dbReference type="GO" id="GO:0031510">
    <property type="term" value="C:SUMO activating enzyme complex"/>
    <property type="evidence" value="ECO:0007669"/>
    <property type="project" value="TreeGrafter"/>
</dbReference>
<evidence type="ECO:0000259" key="8">
    <source>
        <dbReference type="Pfam" id="PF00899"/>
    </source>
</evidence>
<sequence>MEAPTSTPAGNPNGTNNAQNVTVPVMQENTNNGSAPQPTSTTPNGISADEIALYDRQIRLWGLKAQESIRNANILLITMKALANEIAKNLVLAGINSLTICDHSPVTPADLTSQFFLPSDPSPIGTNRAIAASTNIQRLNPRVKINIDTFDIRLKNPSYFSAFDIVIATDLDAPTLNIINTATRLNNRKFYAAGSHGMYGFVFSDLIEHDFIISRAISNVPTSVGAESPTRSVLSSSPSPNDPNLELVTKRELFSTWLLASSSPLPSDILKSPRRRKVVTPILSCLRGLWEFETRFGCQPNPNDKAQLAQFTILCGEQHKALGLPAETLRSETLRAFLGNIGGEVAPVVAVLGGQLAQDVINVLGRTQQPIQNFVVFDGERMEAGVYALHPKEGELGRGLLPISGGQQQQQQQQQQIQTGAVVVVGGDGVGKGEVINLD</sequence>
<comment type="similarity">
    <text evidence="3">Belongs to the ubiquitin-activating E1 family.</text>
</comment>
<proteinExistence type="inferred from homology"/>
<dbReference type="PANTHER" id="PTHR10953">
    <property type="entry name" value="UBIQUITIN-ACTIVATING ENZYME E1"/>
    <property type="match status" value="1"/>
</dbReference>
<dbReference type="Gene3D" id="3.40.50.720">
    <property type="entry name" value="NAD(P)-binding Rossmann-like Domain"/>
    <property type="match status" value="1"/>
</dbReference>
<dbReference type="GO" id="GO:0005737">
    <property type="term" value="C:cytoplasm"/>
    <property type="evidence" value="ECO:0007669"/>
    <property type="project" value="TreeGrafter"/>
</dbReference>
<dbReference type="EMBL" id="JAULSY010000002">
    <property type="protein sequence ID" value="KAK0674195.1"/>
    <property type="molecule type" value="Genomic_DNA"/>
</dbReference>
<organism evidence="9 10">
    <name type="scientific">Cercophora samala</name>
    <dbReference type="NCBI Taxonomy" id="330535"/>
    <lineage>
        <taxon>Eukaryota</taxon>
        <taxon>Fungi</taxon>
        <taxon>Dikarya</taxon>
        <taxon>Ascomycota</taxon>
        <taxon>Pezizomycotina</taxon>
        <taxon>Sordariomycetes</taxon>
        <taxon>Sordariomycetidae</taxon>
        <taxon>Sordariales</taxon>
        <taxon>Lasiosphaeriaceae</taxon>
        <taxon>Cercophora</taxon>
    </lineage>
</organism>
<comment type="caution">
    <text evidence="9">The sequence shown here is derived from an EMBL/GenBank/DDBJ whole genome shotgun (WGS) entry which is preliminary data.</text>
</comment>
<comment type="pathway">
    <text evidence="2">Protein modification; protein sumoylation.</text>
</comment>
<feature type="compositionally biased region" description="Polar residues" evidence="7">
    <location>
        <begin position="27"/>
        <end position="45"/>
    </location>
</feature>
<evidence type="ECO:0000256" key="7">
    <source>
        <dbReference type="SAM" id="MobiDB-lite"/>
    </source>
</evidence>
<evidence type="ECO:0000313" key="10">
    <source>
        <dbReference type="Proteomes" id="UP001174997"/>
    </source>
</evidence>
<evidence type="ECO:0000256" key="6">
    <source>
        <dbReference type="ARBA" id="ARBA00044354"/>
    </source>
</evidence>
<keyword evidence="4" id="KW-0833">Ubl conjugation pathway</keyword>
<evidence type="ECO:0000256" key="5">
    <source>
        <dbReference type="ARBA" id="ARBA00023242"/>
    </source>
</evidence>
<evidence type="ECO:0000256" key="1">
    <source>
        <dbReference type="ARBA" id="ARBA00004123"/>
    </source>
</evidence>
<dbReference type="Pfam" id="PF00899">
    <property type="entry name" value="ThiF"/>
    <property type="match status" value="1"/>
</dbReference>
<evidence type="ECO:0000256" key="4">
    <source>
        <dbReference type="ARBA" id="ARBA00022786"/>
    </source>
</evidence>